<evidence type="ECO:0000256" key="1">
    <source>
        <dbReference type="ARBA" id="ARBA00008408"/>
    </source>
</evidence>
<dbReference type="AlphaFoldDB" id="A0AAD9J3N0"/>
<dbReference type="Gene3D" id="3.40.50.1240">
    <property type="entry name" value="Phosphoglycerate mutase-like"/>
    <property type="match status" value="2"/>
</dbReference>
<dbReference type="FunFam" id="3.40.50.300:FF:000047">
    <property type="entry name" value="6-phosphofructo-2-kinase/fructose-2, 6-bisphosphatase 3 isoform 2"/>
    <property type="match status" value="1"/>
</dbReference>
<feature type="binding site" evidence="4">
    <location>
        <begin position="237"/>
        <end position="244"/>
    </location>
    <ligand>
        <name>substrate</name>
    </ligand>
</feature>
<dbReference type="Gene3D" id="3.40.50.300">
    <property type="entry name" value="P-loop containing nucleotide triphosphate hydrolases"/>
    <property type="match status" value="1"/>
</dbReference>
<dbReference type="PANTHER" id="PTHR10606:SF44">
    <property type="entry name" value="6-PHOSPHOFRUCTO 2-KINASE_FRUCTOSE 2,6-BISPHOSPHATASE LONG FORM"/>
    <property type="match status" value="1"/>
</dbReference>
<feature type="domain" description="6-phosphofructo-2-kinase" evidence="5">
    <location>
        <begin position="16"/>
        <end position="230"/>
    </location>
</feature>
<dbReference type="SMART" id="SM00855">
    <property type="entry name" value="PGAM"/>
    <property type="match status" value="1"/>
</dbReference>
<dbReference type="PROSITE" id="PS00175">
    <property type="entry name" value="PG_MUTASE"/>
    <property type="match status" value="1"/>
</dbReference>
<dbReference type="GO" id="GO:0006000">
    <property type="term" value="P:fructose metabolic process"/>
    <property type="evidence" value="ECO:0007669"/>
    <property type="project" value="InterPro"/>
</dbReference>
<dbReference type="EMBL" id="JAODUP010000660">
    <property type="protein sequence ID" value="KAK2145758.1"/>
    <property type="molecule type" value="Genomic_DNA"/>
</dbReference>
<evidence type="ECO:0000313" key="7">
    <source>
        <dbReference type="Proteomes" id="UP001208570"/>
    </source>
</evidence>
<dbReference type="CDD" id="cd07067">
    <property type="entry name" value="HP_PGM_like"/>
    <property type="match status" value="1"/>
</dbReference>
<dbReference type="InterPro" id="IPR027417">
    <property type="entry name" value="P-loop_NTPase"/>
</dbReference>
<dbReference type="SUPFAM" id="SSF52540">
    <property type="entry name" value="P-loop containing nucleoside triphosphate hydrolases"/>
    <property type="match status" value="1"/>
</dbReference>
<comment type="similarity">
    <text evidence="1">In the C-terminal section; belongs to the phosphoglycerate mutase family.</text>
</comment>
<dbReference type="GO" id="GO:0005524">
    <property type="term" value="F:ATP binding"/>
    <property type="evidence" value="ECO:0007669"/>
    <property type="project" value="UniProtKB-KW"/>
</dbReference>
<feature type="binding site" evidence="4">
    <location>
        <position position="287"/>
    </location>
    <ligand>
        <name>substrate</name>
    </ligand>
</feature>
<evidence type="ECO:0000256" key="3">
    <source>
        <dbReference type="ARBA" id="ARBA00022840"/>
    </source>
</evidence>
<accession>A0AAD9J3N0</accession>
<evidence type="ECO:0000256" key="2">
    <source>
        <dbReference type="ARBA" id="ARBA00022741"/>
    </source>
</evidence>
<sequence length="413" mass="47638">MFIHHRSPALCPDIANVAVAPCVIVMVGLPARGKTYMAKKLTRYLNWIGIHTKVFNVGEYRRKVTSYTSHDFFRPDNDEAMIIREKCAEEALEDLCEWLKAGGEVAVFDATNTTRMRRHMIYDICTVQNSYKTFFVESVCTDSEIIDANIKEAKVTSPDYRDHNVSDAVDDFLKRIKHYEAMYEPLDENTDKQLSFIKIFNQGEKYLVNRVHGHAQSRVVYYLMNIHVLPRTIYLTRHGETDMNLLGRIGGDGHLSERGRQFAQALGRFVEEENIPSLRVWTSLKKRTIQTAAYIDSPKEHWKALNEIDASYQDLVARLEPVIMELERQENVMVICHQAVSRCLLAYFLDKESDELPYLKVPLHTVIKLRPVAYGCVVDYIPLNIAAVDTHRPRPEKDDLQSVFEEGVHEKNE</sequence>
<dbReference type="GO" id="GO:0006003">
    <property type="term" value="P:fructose 2,6-bisphosphate metabolic process"/>
    <property type="evidence" value="ECO:0007669"/>
    <property type="project" value="InterPro"/>
</dbReference>
<dbReference type="GO" id="GO:0005829">
    <property type="term" value="C:cytosol"/>
    <property type="evidence" value="ECO:0007669"/>
    <property type="project" value="TreeGrafter"/>
</dbReference>
<dbReference type="InterPro" id="IPR029033">
    <property type="entry name" value="His_PPase_superfam"/>
</dbReference>
<dbReference type="PRINTS" id="PR00991">
    <property type="entry name" value="6PFRUCTKNASE"/>
</dbReference>
<dbReference type="PIRSF" id="PIRSF000709">
    <property type="entry name" value="6PFK_2-Ptase"/>
    <property type="match status" value="1"/>
</dbReference>
<dbReference type="SUPFAM" id="SSF53254">
    <property type="entry name" value="Phosphoglycerate mutase-like"/>
    <property type="match status" value="1"/>
</dbReference>
<keyword evidence="3" id="KW-0067">ATP-binding</keyword>
<dbReference type="InterPro" id="IPR013078">
    <property type="entry name" value="His_Pase_superF_clade-1"/>
</dbReference>
<proteinExistence type="inferred from homology"/>
<name>A0AAD9J3N0_9ANNE</name>
<dbReference type="Pfam" id="PF00300">
    <property type="entry name" value="His_Phos_1"/>
    <property type="match status" value="2"/>
</dbReference>
<keyword evidence="7" id="KW-1185">Reference proteome</keyword>
<reference evidence="6" key="1">
    <citation type="journal article" date="2023" name="Mol. Biol. Evol.">
        <title>Third-Generation Sequencing Reveals the Adaptive Role of the Epigenome in Three Deep-Sea Polychaetes.</title>
        <authorList>
            <person name="Perez M."/>
            <person name="Aroh O."/>
            <person name="Sun Y."/>
            <person name="Lan Y."/>
            <person name="Juniper S.K."/>
            <person name="Young C.R."/>
            <person name="Angers B."/>
            <person name="Qian P.Y."/>
        </authorList>
    </citation>
    <scope>NUCLEOTIDE SEQUENCE</scope>
    <source>
        <strain evidence="6">P08H-3</strain>
    </source>
</reference>
<dbReference type="PANTHER" id="PTHR10606">
    <property type="entry name" value="6-PHOSPHOFRUCTO-2-KINASE/FRUCTOSE-2,6-BISPHOSPHATASE"/>
    <property type="match status" value="1"/>
</dbReference>
<dbReference type="GO" id="GO:0004331">
    <property type="term" value="F:fructose-2,6-bisphosphate 2-phosphatase activity"/>
    <property type="evidence" value="ECO:0007669"/>
    <property type="project" value="TreeGrafter"/>
</dbReference>
<dbReference type="InterPro" id="IPR003094">
    <property type="entry name" value="6Pfruct_kin"/>
</dbReference>
<protein>
    <recommendedName>
        <fullName evidence="5">6-phosphofructo-2-kinase domain-containing protein</fullName>
    </recommendedName>
</protein>
<dbReference type="Pfam" id="PF01591">
    <property type="entry name" value="6PF2K"/>
    <property type="match status" value="1"/>
</dbReference>
<dbReference type="GO" id="GO:0003873">
    <property type="term" value="F:6-phosphofructo-2-kinase activity"/>
    <property type="evidence" value="ECO:0007669"/>
    <property type="project" value="InterPro"/>
</dbReference>
<gene>
    <name evidence="6" type="ORF">LSH36_660g06029</name>
</gene>
<evidence type="ECO:0000313" key="6">
    <source>
        <dbReference type="EMBL" id="KAK2145758.1"/>
    </source>
</evidence>
<evidence type="ECO:0000259" key="5">
    <source>
        <dbReference type="Pfam" id="PF01591"/>
    </source>
</evidence>
<evidence type="ECO:0000256" key="4">
    <source>
        <dbReference type="PIRSR" id="PIRSR613078-2"/>
    </source>
</evidence>
<dbReference type="InterPro" id="IPR013079">
    <property type="entry name" value="6Phosfructo_kin"/>
</dbReference>
<dbReference type="InterPro" id="IPR001345">
    <property type="entry name" value="PG/BPGM_mutase_AS"/>
</dbReference>
<dbReference type="Proteomes" id="UP001208570">
    <property type="component" value="Unassembled WGS sequence"/>
</dbReference>
<keyword evidence="2" id="KW-0547">Nucleotide-binding</keyword>
<organism evidence="6 7">
    <name type="scientific">Paralvinella palmiformis</name>
    <dbReference type="NCBI Taxonomy" id="53620"/>
    <lineage>
        <taxon>Eukaryota</taxon>
        <taxon>Metazoa</taxon>
        <taxon>Spiralia</taxon>
        <taxon>Lophotrochozoa</taxon>
        <taxon>Annelida</taxon>
        <taxon>Polychaeta</taxon>
        <taxon>Sedentaria</taxon>
        <taxon>Canalipalpata</taxon>
        <taxon>Terebellida</taxon>
        <taxon>Terebelliformia</taxon>
        <taxon>Alvinellidae</taxon>
        <taxon>Paralvinella</taxon>
    </lineage>
</organism>
<comment type="caution">
    <text evidence="6">The sequence shown here is derived from an EMBL/GenBank/DDBJ whole genome shotgun (WGS) entry which is preliminary data.</text>
</comment>